<proteinExistence type="predicted"/>
<evidence type="ECO:0000313" key="2">
    <source>
        <dbReference type="EMBL" id="KLO11498.1"/>
    </source>
</evidence>
<organism evidence="2 3">
    <name type="scientific">Schizopora paradoxa</name>
    <dbReference type="NCBI Taxonomy" id="27342"/>
    <lineage>
        <taxon>Eukaryota</taxon>
        <taxon>Fungi</taxon>
        <taxon>Dikarya</taxon>
        <taxon>Basidiomycota</taxon>
        <taxon>Agaricomycotina</taxon>
        <taxon>Agaricomycetes</taxon>
        <taxon>Hymenochaetales</taxon>
        <taxon>Schizoporaceae</taxon>
        <taxon>Schizopora</taxon>
    </lineage>
</organism>
<dbReference type="EMBL" id="KQ085999">
    <property type="protein sequence ID" value="KLO11498.1"/>
    <property type="molecule type" value="Genomic_DNA"/>
</dbReference>
<dbReference type="STRING" id="27342.A0A0H2RPW6"/>
<dbReference type="OrthoDB" id="2879636at2759"/>
<reference evidence="2 3" key="1">
    <citation type="submission" date="2015-04" db="EMBL/GenBank/DDBJ databases">
        <title>Complete genome sequence of Schizopora paradoxa KUC8140, a cosmopolitan wood degrader in East Asia.</title>
        <authorList>
            <consortium name="DOE Joint Genome Institute"/>
            <person name="Min B."/>
            <person name="Park H."/>
            <person name="Jang Y."/>
            <person name="Kim J.-J."/>
            <person name="Kim K.H."/>
            <person name="Pangilinan J."/>
            <person name="Lipzen A."/>
            <person name="Riley R."/>
            <person name="Grigoriev I.V."/>
            <person name="Spatafora J.W."/>
            <person name="Choi I.-G."/>
        </authorList>
    </citation>
    <scope>NUCLEOTIDE SEQUENCE [LARGE SCALE GENOMIC DNA]</scope>
    <source>
        <strain evidence="2 3">KUC8140</strain>
    </source>
</reference>
<dbReference type="SUPFAM" id="SSF54695">
    <property type="entry name" value="POZ domain"/>
    <property type="match status" value="1"/>
</dbReference>
<name>A0A0H2RPW6_9AGAM</name>
<dbReference type="InterPro" id="IPR000210">
    <property type="entry name" value="BTB/POZ_dom"/>
</dbReference>
<feature type="domain" description="BTB" evidence="1">
    <location>
        <begin position="18"/>
        <end position="79"/>
    </location>
</feature>
<dbReference type="Gene3D" id="3.30.710.10">
    <property type="entry name" value="Potassium Channel Kv1.1, Chain A"/>
    <property type="match status" value="1"/>
</dbReference>
<evidence type="ECO:0000259" key="1">
    <source>
        <dbReference type="PROSITE" id="PS50097"/>
    </source>
</evidence>
<dbReference type="PROSITE" id="PS50097">
    <property type="entry name" value="BTB"/>
    <property type="match status" value="1"/>
</dbReference>
<protein>
    <recommendedName>
        <fullName evidence="1">BTB domain-containing protein</fullName>
    </recommendedName>
</protein>
<dbReference type="Proteomes" id="UP000053477">
    <property type="component" value="Unassembled WGS sequence"/>
</dbReference>
<dbReference type="InterPro" id="IPR011333">
    <property type="entry name" value="SKP1/BTB/POZ_sf"/>
</dbReference>
<evidence type="ECO:0000313" key="3">
    <source>
        <dbReference type="Proteomes" id="UP000053477"/>
    </source>
</evidence>
<dbReference type="InParanoid" id="A0A0H2RPW6"/>
<keyword evidence="3" id="KW-1185">Reference proteome</keyword>
<gene>
    <name evidence="2" type="ORF">SCHPADRAFT_916029</name>
</gene>
<dbReference type="AlphaFoldDB" id="A0A0H2RPW6"/>
<dbReference type="CDD" id="cd18186">
    <property type="entry name" value="BTB_POZ_ZBTB_KLHL-like"/>
    <property type="match status" value="1"/>
</dbReference>
<dbReference type="SMART" id="SM00225">
    <property type="entry name" value="BTB"/>
    <property type="match status" value="1"/>
</dbReference>
<accession>A0A0H2RPW6</accession>
<dbReference type="Pfam" id="PF00651">
    <property type="entry name" value="BTB"/>
    <property type="match status" value="1"/>
</dbReference>
<sequence length="334" mass="38234">MLFDEVSARQGEPWFEDGNLVLLAEDHTGFRIHRGVLARQSEVFESMLSMPSPNGCQTVEMHDKSNELATLLEAIYDGESFHIESLEDFFKTSAVLRLATKYLMKNIRRKTIKALTEAWACTLEGHDRMVARAISDPQTEGQTSYPFVHPIHVVNLAREVDVRLILPSAIYFLSMYPFSDIQRADHPKLTVESQTGLPKPSSQLSYEDVANYTLMYQHRIDFILKFCRNLNGRQPSPLCRRNTHLAVIADESCKVAFARLASRVSRSWLSRTGSLHWMSQTVKWSESQDIGLCPECKADYRNFVENVRREEWDRLPSVVGLPPWAELLESDLPN</sequence>